<dbReference type="Proteomes" id="UP000238392">
    <property type="component" value="Unassembled WGS sequence"/>
</dbReference>
<sequence length="158" mass="17054">MNILVLSAANAARSLMLEALLNDMSRGRITAYSAAPVPAEAPHPHTLDLLRADDIDADDLYPKSWEEFSGPKAPEVDVAIYLDSDTAALKHPTFAGGPIEVTWPIDDVKALDEGAQPQAIAATYATLQKRVSAFLKHGPETLDQGELKQVLKRLAKVV</sequence>
<dbReference type="PANTHER" id="PTHR43428">
    <property type="entry name" value="ARSENATE REDUCTASE"/>
    <property type="match status" value="1"/>
</dbReference>
<gene>
    <name evidence="3" type="ORF">CLV74_11713</name>
</gene>
<dbReference type="Pfam" id="PF01451">
    <property type="entry name" value="LMWPc"/>
    <property type="match status" value="1"/>
</dbReference>
<dbReference type="InterPro" id="IPR036196">
    <property type="entry name" value="Ptyr_pPase_sf"/>
</dbReference>
<dbReference type="SMART" id="SM00226">
    <property type="entry name" value="LMWPc"/>
    <property type="match status" value="1"/>
</dbReference>
<protein>
    <submittedName>
        <fullName evidence="3">Arsenate reductase</fullName>
    </submittedName>
</protein>
<feature type="domain" description="Phosphotyrosine protein phosphatase I" evidence="2">
    <location>
        <begin position="1"/>
        <end position="137"/>
    </location>
</feature>
<evidence type="ECO:0000313" key="4">
    <source>
        <dbReference type="Proteomes" id="UP000238392"/>
    </source>
</evidence>
<reference evidence="3 4" key="1">
    <citation type="submission" date="2018-03" db="EMBL/GenBank/DDBJ databases">
        <title>Genomic Encyclopedia of Archaeal and Bacterial Type Strains, Phase II (KMG-II): from individual species to whole genera.</title>
        <authorList>
            <person name="Goeker M."/>
        </authorList>
    </citation>
    <scope>NUCLEOTIDE SEQUENCE [LARGE SCALE GENOMIC DNA]</scope>
    <source>
        <strain evidence="3 4">DSM 100212</strain>
    </source>
</reference>
<dbReference type="OrthoDB" id="9793058at2"/>
<keyword evidence="1" id="KW-0059">Arsenical resistance</keyword>
<keyword evidence="4" id="KW-1185">Reference proteome</keyword>
<evidence type="ECO:0000259" key="2">
    <source>
        <dbReference type="SMART" id="SM00226"/>
    </source>
</evidence>
<comment type="caution">
    <text evidence="3">The sequence shown here is derived from an EMBL/GenBank/DDBJ whole genome shotgun (WGS) entry which is preliminary data.</text>
</comment>
<proteinExistence type="predicted"/>
<dbReference type="Gene3D" id="3.40.50.2300">
    <property type="match status" value="1"/>
</dbReference>
<dbReference type="RefSeq" id="WP_106267700.1">
    <property type="nucleotide sequence ID" value="NZ_PVTQ01000017.1"/>
</dbReference>
<dbReference type="PANTHER" id="PTHR43428:SF1">
    <property type="entry name" value="ARSENATE REDUCTASE"/>
    <property type="match status" value="1"/>
</dbReference>
<dbReference type="InterPro" id="IPR023485">
    <property type="entry name" value="Ptyr_pPase"/>
</dbReference>
<dbReference type="EMBL" id="PVTQ01000017">
    <property type="protein sequence ID" value="PRY85188.1"/>
    <property type="molecule type" value="Genomic_DNA"/>
</dbReference>
<dbReference type="SUPFAM" id="SSF52788">
    <property type="entry name" value="Phosphotyrosine protein phosphatases I"/>
    <property type="match status" value="1"/>
</dbReference>
<organism evidence="3 4">
    <name type="scientific">Donghicola tyrosinivorans</name>
    <dbReference type="NCBI Taxonomy" id="1652492"/>
    <lineage>
        <taxon>Bacteria</taxon>
        <taxon>Pseudomonadati</taxon>
        <taxon>Pseudomonadota</taxon>
        <taxon>Alphaproteobacteria</taxon>
        <taxon>Rhodobacterales</taxon>
        <taxon>Roseobacteraceae</taxon>
        <taxon>Donghicola</taxon>
    </lineage>
</organism>
<name>A0A2T0WEQ2_9RHOB</name>
<dbReference type="GO" id="GO:0046685">
    <property type="term" value="P:response to arsenic-containing substance"/>
    <property type="evidence" value="ECO:0007669"/>
    <property type="project" value="UniProtKB-KW"/>
</dbReference>
<accession>A0A2T0WEQ2</accession>
<evidence type="ECO:0000313" key="3">
    <source>
        <dbReference type="EMBL" id="PRY85188.1"/>
    </source>
</evidence>
<evidence type="ECO:0000256" key="1">
    <source>
        <dbReference type="ARBA" id="ARBA00022849"/>
    </source>
</evidence>
<dbReference type="AlphaFoldDB" id="A0A2T0WEQ2"/>